<dbReference type="Proteomes" id="UP000308197">
    <property type="component" value="Unassembled WGS sequence"/>
</dbReference>
<protein>
    <submittedName>
        <fullName evidence="2">Uncharacterized protein</fullName>
    </submittedName>
</protein>
<organism evidence="2 3">
    <name type="scientific">Polyporus arcularius HHB13444</name>
    <dbReference type="NCBI Taxonomy" id="1314778"/>
    <lineage>
        <taxon>Eukaryota</taxon>
        <taxon>Fungi</taxon>
        <taxon>Dikarya</taxon>
        <taxon>Basidiomycota</taxon>
        <taxon>Agaricomycotina</taxon>
        <taxon>Agaricomycetes</taxon>
        <taxon>Polyporales</taxon>
        <taxon>Polyporaceae</taxon>
        <taxon>Polyporus</taxon>
    </lineage>
</organism>
<gene>
    <name evidence="2" type="ORF">K466DRAFT_582681</name>
</gene>
<name>A0A5C3PPC5_9APHY</name>
<dbReference type="AlphaFoldDB" id="A0A5C3PPC5"/>
<keyword evidence="3" id="KW-1185">Reference proteome</keyword>
<feature type="compositionally biased region" description="Basic and acidic residues" evidence="1">
    <location>
        <begin position="22"/>
        <end position="31"/>
    </location>
</feature>
<sequence>MTRPFLSRGSVPRRQTSFPLEEENRPREPSRARNLLRTVLPADKPLLSENSGSVIRVEVRQPLRGERNRRPECWRDEPGVLAPASLVFCDMGQSSTVSPNLQRGDLGSEEGGMEAWEYRSTNSKNFQLPVSCGPGESGCGVIFGMIHPW</sequence>
<feature type="region of interest" description="Disordered" evidence="1">
    <location>
        <begin position="1"/>
        <end position="34"/>
    </location>
</feature>
<evidence type="ECO:0000313" key="3">
    <source>
        <dbReference type="Proteomes" id="UP000308197"/>
    </source>
</evidence>
<evidence type="ECO:0000256" key="1">
    <source>
        <dbReference type="SAM" id="MobiDB-lite"/>
    </source>
</evidence>
<accession>A0A5C3PPC5</accession>
<dbReference type="InParanoid" id="A0A5C3PPC5"/>
<evidence type="ECO:0000313" key="2">
    <source>
        <dbReference type="EMBL" id="TFK91555.1"/>
    </source>
</evidence>
<proteinExistence type="predicted"/>
<reference evidence="2 3" key="1">
    <citation type="journal article" date="2019" name="Nat. Ecol. Evol.">
        <title>Megaphylogeny resolves global patterns of mushroom evolution.</title>
        <authorList>
            <person name="Varga T."/>
            <person name="Krizsan K."/>
            <person name="Foldi C."/>
            <person name="Dima B."/>
            <person name="Sanchez-Garcia M."/>
            <person name="Sanchez-Ramirez S."/>
            <person name="Szollosi G.J."/>
            <person name="Szarkandi J.G."/>
            <person name="Papp V."/>
            <person name="Albert L."/>
            <person name="Andreopoulos W."/>
            <person name="Angelini C."/>
            <person name="Antonin V."/>
            <person name="Barry K.W."/>
            <person name="Bougher N.L."/>
            <person name="Buchanan P."/>
            <person name="Buyck B."/>
            <person name="Bense V."/>
            <person name="Catcheside P."/>
            <person name="Chovatia M."/>
            <person name="Cooper J."/>
            <person name="Damon W."/>
            <person name="Desjardin D."/>
            <person name="Finy P."/>
            <person name="Geml J."/>
            <person name="Haridas S."/>
            <person name="Hughes K."/>
            <person name="Justo A."/>
            <person name="Karasinski D."/>
            <person name="Kautmanova I."/>
            <person name="Kiss B."/>
            <person name="Kocsube S."/>
            <person name="Kotiranta H."/>
            <person name="LaButti K.M."/>
            <person name="Lechner B.E."/>
            <person name="Liimatainen K."/>
            <person name="Lipzen A."/>
            <person name="Lukacs Z."/>
            <person name="Mihaltcheva S."/>
            <person name="Morgado L.N."/>
            <person name="Niskanen T."/>
            <person name="Noordeloos M.E."/>
            <person name="Ohm R.A."/>
            <person name="Ortiz-Santana B."/>
            <person name="Ovrebo C."/>
            <person name="Racz N."/>
            <person name="Riley R."/>
            <person name="Savchenko A."/>
            <person name="Shiryaev A."/>
            <person name="Soop K."/>
            <person name="Spirin V."/>
            <person name="Szebenyi C."/>
            <person name="Tomsovsky M."/>
            <person name="Tulloss R.E."/>
            <person name="Uehling J."/>
            <person name="Grigoriev I.V."/>
            <person name="Vagvolgyi C."/>
            <person name="Papp T."/>
            <person name="Martin F.M."/>
            <person name="Miettinen O."/>
            <person name="Hibbett D.S."/>
            <person name="Nagy L.G."/>
        </authorList>
    </citation>
    <scope>NUCLEOTIDE SEQUENCE [LARGE SCALE GENOMIC DNA]</scope>
    <source>
        <strain evidence="2 3">HHB13444</strain>
    </source>
</reference>
<dbReference type="EMBL" id="ML211017">
    <property type="protein sequence ID" value="TFK91555.1"/>
    <property type="molecule type" value="Genomic_DNA"/>
</dbReference>